<evidence type="ECO:0008006" key="3">
    <source>
        <dbReference type="Google" id="ProtNLM"/>
    </source>
</evidence>
<protein>
    <recommendedName>
        <fullName evidence="3">F-box domain-containing protein</fullName>
    </recommendedName>
</protein>
<accession>A0A8K0NII7</accession>
<organism evidence="1 2">
    <name type="scientific">Claviceps africana</name>
    <dbReference type="NCBI Taxonomy" id="83212"/>
    <lineage>
        <taxon>Eukaryota</taxon>
        <taxon>Fungi</taxon>
        <taxon>Dikarya</taxon>
        <taxon>Ascomycota</taxon>
        <taxon>Pezizomycotina</taxon>
        <taxon>Sordariomycetes</taxon>
        <taxon>Hypocreomycetidae</taxon>
        <taxon>Hypocreales</taxon>
        <taxon>Clavicipitaceae</taxon>
        <taxon>Claviceps</taxon>
    </lineage>
</organism>
<name>A0A8K0NII7_9HYPO</name>
<evidence type="ECO:0000313" key="2">
    <source>
        <dbReference type="Proteomes" id="UP000811619"/>
    </source>
</evidence>
<reference evidence="1" key="1">
    <citation type="journal article" date="2020" name="bioRxiv">
        <title>Whole genome comparisons of ergot fungi reveals the divergence and evolution of species within the genus Claviceps are the result of varying mechanisms driving genome evolution and host range expansion.</title>
        <authorList>
            <person name="Wyka S.A."/>
            <person name="Mondo S.J."/>
            <person name="Liu M."/>
            <person name="Dettman J."/>
            <person name="Nalam V."/>
            <person name="Broders K.D."/>
        </authorList>
    </citation>
    <scope>NUCLEOTIDE SEQUENCE</scope>
    <source>
        <strain evidence="1">CCC 489</strain>
    </source>
</reference>
<comment type="caution">
    <text evidence="1">The sequence shown here is derived from an EMBL/GenBank/DDBJ whole genome shotgun (WGS) entry which is preliminary data.</text>
</comment>
<dbReference type="Proteomes" id="UP000811619">
    <property type="component" value="Unassembled WGS sequence"/>
</dbReference>
<sequence length="537" mass="60397">MDRLPVEVMQLILSHFCRHCTGQGTPGEYVPWFSWSANLPPFGRHPLCGHGHGGGRDTAPLHALSLTSRALRAVAQPILYHELNLDLDEELPDDGASPTLFLFARSVVHNRHLAGWTRRITATRPVRAWFPPYRPARDVVAEVLPDLTVDYCPGSGSGPGQQEHRDDGSSGEAVAIHHQAFCRALNLGAASALPPRSSFASEALLAVVVSLLPNLSSLSLAQRSWCLPNIYHSVVNPMRASLPQLRHLSCTVTFQRLPDLVHAAPDLVELHLHDLQGHRGPVPRLPKLRVLRIMLHTDPVRPPAFVEAVVDACEGRLRDFTYYQHHASREVEAMRSTSHVLLGNHSDANDIWTAPEWDVPDLERCLARHKQSLTRLELDVQQRRVRAGLPTLEDYDSVDTLTISPWYAHPWCRAAATSTNARPGLESLLPRNLRVLRVRLNWTSSLCRHLLEMLLALAETLHKTGKSRLSSLRVVECAVLVDVDWIKRLQEAFSRVAIQFKTADDLHSFRGPDGVNRLLFELKLYNEYRRERRRANT</sequence>
<gene>
    <name evidence="1" type="ORF">E4U42_007462</name>
</gene>
<evidence type="ECO:0000313" key="1">
    <source>
        <dbReference type="EMBL" id="KAG5916902.1"/>
    </source>
</evidence>
<keyword evidence="2" id="KW-1185">Reference proteome</keyword>
<dbReference type="OrthoDB" id="2520703at2759"/>
<proteinExistence type="predicted"/>
<dbReference type="AlphaFoldDB" id="A0A8K0NII7"/>
<dbReference type="EMBL" id="SRPY01000854">
    <property type="protein sequence ID" value="KAG5916902.1"/>
    <property type="molecule type" value="Genomic_DNA"/>
</dbReference>